<evidence type="ECO:0000313" key="9">
    <source>
        <dbReference type="EMBL" id="QNO43327.1"/>
    </source>
</evidence>
<evidence type="ECO:0000313" key="10">
    <source>
        <dbReference type="EMBL" id="QNO45255.1"/>
    </source>
</evidence>
<dbReference type="EMBL" id="MT631147">
    <property type="protein sequence ID" value="QNO45744.1"/>
    <property type="molecule type" value="Genomic_DNA"/>
</dbReference>
<dbReference type="EMBL" id="MT630779">
    <property type="protein sequence ID" value="QNO42886.1"/>
    <property type="molecule type" value="Genomic_DNA"/>
</dbReference>
<dbReference type="EMBL" id="MT630740">
    <property type="protein sequence ID" value="QNO42442.1"/>
    <property type="molecule type" value="Genomic_DNA"/>
</dbReference>
<evidence type="ECO:0000313" key="3">
    <source>
        <dbReference type="EMBL" id="QNO42287.1"/>
    </source>
</evidence>
<dbReference type="EMBL" id="MT630785">
    <property type="protein sequence ID" value="QNO43019.1"/>
    <property type="molecule type" value="Genomic_DNA"/>
</dbReference>
<evidence type="ECO:0000313" key="4">
    <source>
        <dbReference type="EMBL" id="QNO42442.1"/>
    </source>
</evidence>
<evidence type="ECO:0000313" key="11">
    <source>
        <dbReference type="EMBL" id="QNO45744.1"/>
    </source>
</evidence>
<dbReference type="AlphaFoldDB" id="A0A7G9Y2Q3"/>
<dbReference type="EMBL" id="MT631086">
    <property type="protein sequence ID" value="QNO45255.1"/>
    <property type="molecule type" value="Genomic_DNA"/>
</dbReference>
<accession>A0A7G9Y2Q3</accession>
<sequence>MKPVNVNAFDIIGDKVAASILPFGAAATYAAAGTVKAAPCTAIAYAISGIAVDDAVQKTVDGFYSQYDPVPLVTAGRTRVWVTPNNSTAAAIKADDYLDLAVLSTGTNTLPVGVFEESGSQAGETRLTSSLARALEDADLVDCVVPDNVAVGDTTVTLSSAEMTTLDLSDGDYILLNDLNGNTQVNRVVSTTTTVITLQIAANVALTAADSDLVHKLTQCGVMLL</sequence>
<dbReference type="EMBL" id="MT630729">
    <property type="protein sequence ID" value="QNO42287.1"/>
    <property type="molecule type" value="Genomic_DNA"/>
</dbReference>
<dbReference type="EMBL" id="MT630795">
    <property type="protein sequence ID" value="QNO43173.1"/>
    <property type="molecule type" value="Genomic_DNA"/>
</dbReference>
<gene>
    <name evidence="7" type="ORF">ABGNOHFO_00038</name>
    <name evidence="4" type="ORF">ADMFNEEM_00008</name>
    <name evidence="8" type="ORF">AKPPFACA_00002</name>
    <name evidence="11" type="ORF">GCLFFNCO_00023</name>
    <name evidence="5" type="ORF">GKPKHNMI_00008</name>
    <name evidence="6" type="ORF">JGPBEILB_00002</name>
    <name evidence="1" type="ORF">MPGNBCFJ_00016</name>
    <name evidence="2" type="ORF">NIICAKKE_00016</name>
    <name evidence="10" type="ORF">NMHAOHCN_00004</name>
    <name evidence="3" type="ORF">OEDCDHIP_00004</name>
    <name evidence="9" type="ORF">OFNMPKFA_00016</name>
</gene>
<dbReference type="EMBL" id="MT630809">
    <property type="protein sequence ID" value="QNO43327.1"/>
    <property type="molecule type" value="Genomic_DNA"/>
</dbReference>
<evidence type="ECO:0000313" key="6">
    <source>
        <dbReference type="EMBL" id="QNO42886.1"/>
    </source>
</evidence>
<proteinExistence type="predicted"/>
<evidence type="ECO:0000313" key="2">
    <source>
        <dbReference type="EMBL" id="QNO42066.1"/>
    </source>
</evidence>
<evidence type="ECO:0000313" key="7">
    <source>
        <dbReference type="EMBL" id="QNO43019.1"/>
    </source>
</evidence>
<name>A0A7G9Y2Q3_9EURY</name>
<protein>
    <submittedName>
        <fullName evidence="3">Uncharacterized protein</fullName>
    </submittedName>
</protein>
<dbReference type="EMBL" id="MT630755">
    <property type="protein sequence ID" value="QNO42686.1"/>
    <property type="molecule type" value="Genomic_DNA"/>
</dbReference>
<reference evidence="3" key="1">
    <citation type="submission" date="2020-06" db="EMBL/GenBank/DDBJ databases">
        <title>Unique genomic features of the anaerobic methanotrophic archaea.</title>
        <authorList>
            <person name="Chadwick G.L."/>
            <person name="Skennerton C.T."/>
            <person name="Laso-Perez R."/>
            <person name="Leu A.O."/>
            <person name="Speth D.R."/>
            <person name="Yu H."/>
            <person name="Morgan-Lang C."/>
            <person name="Hatzenpichler R."/>
            <person name="Goudeau D."/>
            <person name="Malmstrom R."/>
            <person name="Brazelton W.J."/>
            <person name="Woyke T."/>
            <person name="Hallam S.J."/>
            <person name="Tyson G.W."/>
            <person name="Wegener G."/>
            <person name="Boetius A."/>
            <person name="Orphan V."/>
        </authorList>
    </citation>
    <scope>NUCLEOTIDE SEQUENCE</scope>
</reference>
<evidence type="ECO:0000313" key="8">
    <source>
        <dbReference type="EMBL" id="QNO43173.1"/>
    </source>
</evidence>
<dbReference type="Pfam" id="PF22758">
    <property type="entry name" value="Phage_cement"/>
    <property type="match status" value="1"/>
</dbReference>
<dbReference type="EMBL" id="MT630650">
    <property type="protein sequence ID" value="QNO41552.1"/>
    <property type="molecule type" value="Genomic_DNA"/>
</dbReference>
<organism evidence="3">
    <name type="scientific">Candidatus Methanogaster sp. ANME-2c ERB4</name>
    <dbReference type="NCBI Taxonomy" id="2759911"/>
    <lineage>
        <taxon>Archaea</taxon>
        <taxon>Methanobacteriati</taxon>
        <taxon>Methanobacteriota</taxon>
        <taxon>Stenosarchaea group</taxon>
        <taxon>Methanomicrobia</taxon>
        <taxon>Methanosarcinales</taxon>
        <taxon>ANME-2 cluster</taxon>
        <taxon>Candidatus Methanogasteraceae</taxon>
        <taxon>Candidatus Methanogaster</taxon>
    </lineage>
</organism>
<dbReference type="EMBL" id="MT630704">
    <property type="protein sequence ID" value="QNO42066.1"/>
    <property type="molecule type" value="Genomic_DNA"/>
</dbReference>
<evidence type="ECO:0000313" key="1">
    <source>
        <dbReference type="EMBL" id="QNO41552.1"/>
    </source>
</evidence>
<evidence type="ECO:0000313" key="5">
    <source>
        <dbReference type="EMBL" id="QNO42686.1"/>
    </source>
</evidence>
<dbReference type="InterPro" id="IPR054438">
    <property type="entry name" value="Struct_cement_gp24/gp6"/>
</dbReference>